<proteinExistence type="predicted"/>
<evidence type="ECO:0000313" key="2">
    <source>
        <dbReference type="EMBL" id="CAK7906808.1"/>
    </source>
</evidence>
<sequence>MPGFKDKATTLEAPPPAFPAFALPPRPVMFAFGPGRAGGMISSGSALAAATARTLDAVHGTSYPEYSDSSDGMASDDNESSSFDDDAASAHPSDDDRLGQVATELPAKAGYTKVATAAPVSTHATTSEAVYTAAIVYGVVSVPLICDNRLGWQTPILPDRAGAGSMLPAVRDVEGSKPHSAVSPLVLLLGGKRRRFHEGDGEDPREQAEQLLLEDVETGPKNSALWPSRPAHFRPPSRPCMHTTRSASSARCAHKRQSSLVSLKRHRDSRHRRNAFLDRFSADCGCSTPFVTRLAAANHARACASPHYTSAASSLAAGEFRTTAGVFNAATPAASAEPVLSRQDPPVLAASPHMRKPLMTGRSRQDGARFFRGGWSLLALNLASATSLPLAGDHHCLAAWWYQGLPTVSSRQS</sequence>
<dbReference type="Proteomes" id="UP001162060">
    <property type="component" value="Unassembled WGS sequence"/>
</dbReference>
<evidence type="ECO:0000256" key="1">
    <source>
        <dbReference type="SAM" id="MobiDB-lite"/>
    </source>
</evidence>
<feature type="region of interest" description="Disordered" evidence="1">
    <location>
        <begin position="62"/>
        <end position="98"/>
    </location>
</feature>
<feature type="region of interest" description="Disordered" evidence="1">
    <location>
        <begin position="222"/>
        <end position="254"/>
    </location>
</feature>
<protein>
    <submittedName>
        <fullName evidence="2">Uncharacterized protein</fullName>
    </submittedName>
</protein>
<comment type="caution">
    <text evidence="2">The sequence shown here is derived from an EMBL/GenBank/DDBJ whole genome shotgun (WGS) entry which is preliminary data.</text>
</comment>
<organism evidence="2 3">
    <name type="scientific">Peronospora matthiolae</name>
    <dbReference type="NCBI Taxonomy" id="2874970"/>
    <lineage>
        <taxon>Eukaryota</taxon>
        <taxon>Sar</taxon>
        <taxon>Stramenopiles</taxon>
        <taxon>Oomycota</taxon>
        <taxon>Peronosporomycetes</taxon>
        <taxon>Peronosporales</taxon>
        <taxon>Peronosporaceae</taxon>
        <taxon>Peronospora</taxon>
    </lineage>
</organism>
<accession>A0AAV1TAS7</accession>
<dbReference type="EMBL" id="CAKLBY020000031">
    <property type="protein sequence ID" value="CAK7906808.1"/>
    <property type="molecule type" value="Genomic_DNA"/>
</dbReference>
<gene>
    <name evidence="2" type="ORF">PM001_LOCUS3408</name>
</gene>
<feature type="compositionally biased region" description="Acidic residues" evidence="1">
    <location>
        <begin position="74"/>
        <end position="87"/>
    </location>
</feature>
<dbReference type="AlphaFoldDB" id="A0AAV1TAS7"/>
<name>A0AAV1TAS7_9STRA</name>
<evidence type="ECO:0000313" key="3">
    <source>
        <dbReference type="Proteomes" id="UP001162060"/>
    </source>
</evidence>
<reference evidence="2" key="1">
    <citation type="submission" date="2024-01" db="EMBL/GenBank/DDBJ databases">
        <authorList>
            <person name="Webb A."/>
        </authorList>
    </citation>
    <scope>NUCLEOTIDE SEQUENCE</scope>
    <source>
        <strain evidence="2">Pm1</strain>
    </source>
</reference>